<organism evidence="1 2">
    <name type="scientific">Petralouisia muris</name>
    <dbReference type="NCBI Taxonomy" id="3032872"/>
    <lineage>
        <taxon>Bacteria</taxon>
        <taxon>Bacillati</taxon>
        <taxon>Bacillota</taxon>
        <taxon>Clostridia</taxon>
        <taxon>Lachnospirales</taxon>
        <taxon>Lachnospiraceae</taxon>
        <taxon>Petralouisia</taxon>
    </lineage>
</organism>
<dbReference type="EMBL" id="SRYA01000014">
    <property type="protein sequence ID" value="TGY96650.1"/>
    <property type="molecule type" value="Genomic_DNA"/>
</dbReference>
<accession>A0AC61RXA8</accession>
<reference evidence="1" key="1">
    <citation type="submission" date="2019-04" db="EMBL/GenBank/DDBJ databases">
        <title>Microbes associate with the intestines of laboratory mice.</title>
        <authorList>
            <person name="Navarre W."/>
            <person name="Wong E."/>
            <person name="Huang K."/>
            <person name="Tropini C."/>
            <person name="Ng K."/>
            <person name="Yu B."/>
        </authorList>
    </citation>
    <scope>NUCLEOTIDE SEQUENCE</scope>
    <source>
        <strain evidence="1">NM01_1-7b</strain>
    </source>
</reference>
<proteinExistence type="predicted"/>
<evidence type="ECO:0000313" key="1">
    <source>
        <dbReference type="EMBL" id="TGY96650.1"/>
    </source>
</evidence>
<name>A0AC61RXA8_9FIRM</name>
<comment type="caution">
    <text evidence="1">The sequence shown here is derived from an EMBL/GenBank/DDBJ whole genome shotgun (WGS) entry which is preliminary data.</text>
</comment>
<dbReference type="Proteomes" id="UP000304953">
    <property type="component" value="Unassembled WGS sequence"/>
</dbReference>
<keyword evidence="2" id="KW-1185">Reference proteome</keyword>
<gene>
    <name evidence="1" type="ORF">E5329_08800</name>
</gene>
<protein>
    <submittedName>
        <fullName evidence="1">Uncharacterized protein</fullName>
    </submittedName>
</protein>
<evidence type="ECO:0000313" key="2">
    <source>
        <dbReference type="Proteomes" id="UP000304953"/>
    </source>
</evidence>
<sequence length="170" mass="18562">MKIFTIILGVLMAICGVSCICTPVMTFLEAGYFLVILLLVYGIGAIVKAVMEKEYGLPFLFGILSIILGIVIMVVPGLKLMTDGMLIYFMAVWFLLQGAVGIFMAVRQKNSEESKGWVWVLILGILGVLVGIYSLVHPMLLAFTFGILVGLYFIESGISMIVLVCSVHSE</sequence>